<proteinExistence type="predicted"/>
<dbReference type="PANTHER" id="PTHR13027">
    <property type="entry name" value="SAND PROTEIN-RELATED"/>
    <property type="match status" value="1"/>
</dbReference>
<dbReference type="PANTHER" id="PTHR13027:SF7">
    <property type="entry name" value="VACUOLAR FUSION PROTEIN MON1 HOMOLOG"/>
    <property type="match status" value="1"/>
</dbReference>
<dbReference type="AlphaFoldDB" id="A0A7S3DB13"/>
<accession>A0A7S3DB13</accession>
<protein>
    <recommendedName>
        <fullName evidence="4">Vacuolar fusion protein MON1 homolog</fullName>
    </recommendedName>
</protein>
<name>A0A7S3DB13_9EUKA</name>
<dbReference type="PRINTS" id="PR01546">
    <property type="entry name" value="YEAST73DUF"/>
</dbReference>
<evidence type="ECO:0000259" key="1">
    <source>
        <dbReference type="Pfam" id="PF19036"/>
    </source>
</evidence>
<dbReference type="Pfam" id="PF19037">
    <property type="entry name" value="Fuz_longin_2"/>
    <property type="match status" value="1"/>
</dbReference>
<dbReference type="Pfam" id="PF19036">
    <property type="entry name" value="Fuz_longin_1"/>
    <property type="match status" value="1"/>
</dbReference>
<sequence length="459" mass="51740">MEKGRDKKDESVWPKQLKAYVAKSSKHDQEDHYMETWRNHKKHFFILTSAGKPVYTRYGDESRLSDFFGIMIALSSFVEDSHAGDKLRFARAGRLSAVFLPRGALLYVAISRCREAVPVLARQLDYFHRLIVSTVSSRVYDILTRQPSYDVRNVLGGTSNTFRSLMCRLSYQPEAAFQAFSTLPLAPSHRDRIRDLLTGMKKESSSLVAAVILAEHKVVAVAQSREGITPEDLFTIVNFVNSSTSLRNSESSWTPLCLPDYRHDAFLHAFVSFYTPVVSITILTKDQRDVVALQEVGMRIKQEMSEGSPSLLDEVEKMHSTPLTPPTSVPGATHALHFMVLRDNQVVLSSFPQQLDSQKKVKKLLRRYQHIASVGRRFESVAGPVGLPKGGSRRPDMLWRVTSEFATLVHSTSTSEIEVFCTFPPTTSASDATLTAYAIEKWVKEHEDTLLTKKIATFY</sequence>
<reference evidence="3" key="1">
    <citation type="submission" date="2021-01" db="EMBL/GenBank/DDBJ databases">
        <authorList>
            <person name="Corre E."/>
            <person name="Pelletier E."/>
            <person name="Niang G."/>
            <person name="Scheremetjew M."/>
            <person name="Finn R."/>
            <person name="Kale V."/>
            <person name="Holt S."/>
            <person name="Cochrane G."/>
            <person name="Meng A."/>
            <person name="Brown T."/>
            <person name="Cohen L."/>
        </authorList>
    </citation>
    <scope>NUCLEOTIDE SEQUENCE</scope>
    <source>
        <strain evidence="3">NIES-2562</strain>
    </source>
</reference>
<evidence type="ECO:0000313" key="3">
    <source>
        <dbReference type="EMBL" id="CAE0252238.1"/>
    </source>
</evidence>
<dbReference type="InterPro" id="IPR004353">
    <property type="entry name" value="Mon1"/>
</dbReference>
<dbReference type="InterPro" id="IPR043971">
    <property type="entry name" value="FUZ/MON1/HPS1_longin_2"/>
</dbReference>
<dbReference type="EMBL" id="HBIB01022182">
    <property type="protein sequence ID" value="CAE0252238.1"/>
    <property type="molecule type" value="Transcribed_RNA"/>
</dbReference>
<dbReference type="GO" id="GO:0016192">
    <property type="term" value="P:vesicle-mediated transport"/>
    <property type="evidence" value="ECO:0007669"/>
    <property type="project" value="InterPro"/>
</dbReference>
<organism evidence="3">
    <name type="scientific">Palpitomonas bilix</name>
    <dbReference type="NCBI Taxonomy" id="652834"/>
    <lineage>
        <taxon>Eukaryota</taxon>
        <taxon>Eukaryota incertae sedis</taxon>
    </lineage>
</organism>
<evidence type="ECO:0008006" key="4">
    <source>
        <dbReference type="Google" id="ProtNLM"/>
    </source>
</evidence>
<gene>
    <name evidence="3" type="ORF">PBIL07802_LOCUS14465</name>
</gene>
<evidence type="ECO:0000259" key="2">
    <source>
        <dbReference type="Pfam" id="PF19037"/>
    </source>
</evidence>
<feature type="domain" description="FUZ/MON1/HPS1 first Longin" evidence="1">
    <location>
        <begin position="42"/>
        <end position="165"/>
    </location>
</feature>
<feature type="domain" description="FUZ/MON1/HPS1 second Longin" evidence="2">
    <location>
        <begin position="207"/>
        <end position="299"/>
    </location>
</feature>
<dbReference type="GO" id="GO:0006623">
    <property type="term" value="P:protein targeting to vacuole"/>
    <property type="evidence" value="ECO:0007669"/>
    <property type="project" value="InterPro"/>
</dbReference>
<dbReference type="InterPro" id="IPR043972">
    <property type="entry name" value="FUZ/MON1/HPS1_longin_1"/>
</dbReference>